<name>M4B760_HYAAE</name>
<reference evidence="3" key="1">
    <citation type="journal article" date="2010" name="Science">
        <title>Signatures of adaptation to obligate biotrophy in the Hyaloperonospora arabidopsidis genome.</title>
        <authorList>
            <person name="Baxter L."/>
            <person name="Tripathy S."/>
            <person name="Ishaque N."/>
            <person name="Boot N."/>
            <person name="Cabral A."/>
            <person name="Kemen E."/>
            <person name="Thines M."/>
            <person name="Ah-Fong A."/>
            <person name="Anderson R."/>
            <person name="Badejoko W."/>
            <person name="Bittner-Eddy P."/>
            <person name="Boore J.L."/>
            <person name="Chibucos M.C."/>
            <person name="Coates M."/>
            <person name="Dehal P."/>
            <person name="Delehaunty K."/>
            <person name="Dong S."/>
            <person name="Downton P."/>
            <person name="Dumas B."/>
            <person name="Fabro G."/>
            <person name="Fronick C."/>
            <person name="Fuerstenberg S.I."/>
            <person name="Fulton L."/>
            <person name="Gaulin E."/>
            <person name="Govers F."/>
            <person name="Hughes L."/>
            <person name="Humphray S."/>
            <person name="Jiang R.H."/>
            <person name="Judelson H."/>
            <person name="Kamoun S."/>
            <person name="Kyung K."/>
            <person name="Meijer H."/>
            <person name="Minx P."/>
            <person name="Morris P."/>
            <person name="Nelson J."/>
            <person name="Phuntumart V."/>
            <person name="Qutob D."/>
            <person name="Rehmany A."/>
            <person name="Rougon-Cardoso A."/>
            <person name="Ryden P."/>
            <person name="Torto-Alalibo T."/>
            <person name="Studholme D."/>
            <person name="Wang Y."/>
            <person name="Win J."/>
            <person name="Wood J."/>
            <person name="Clifton S.W."/>
            <person name="Rogers J."/>
            <person name="Van den Ackerveken G."/>
            <person name="Jones J.D."/>
            <person name="McDowell J.M."/>
            <person name="Beynon J."/>
            <person name="Tyler B.M."/>
        </authorList>
    </citation>
    <scope>NUCLEOTIDE SEQUENCE [LARGE SCALE GENOMIC DNA]</scope>
    <source>
        <strain evidence="3">Emoy2</strain>
    </source>
</reference>
<dbReference type="VEuPathDB" id="FungiDB:HpaG802112"/>
<proteinExistence type="predicted"/>
<dbReference type="HOGENOM" id="CLU_2431676_0_0_1"/>
<dbReference type="AlphaFoldDB" id="M4B760"/>
<reference evidence="2" key="2">
    <citation type="submission" date="2015-06" db="UniProtKB">
        <authorList>
            <consortium name="EnsemblProtists"/>
        </authorList>
    </citation>
    <scope>IDENTIFICATION</scope>
    <source>
        <strain evidence="2">Emoy2</strain>
    </source>
</reference>
<dbReference type="InParanoid" id="M4B760"/>
<accession>M4B760</accession>
<evidence type="ECO:0000313" key="3">
    <source>
        <dbReference type="Proteomes" id="UP000011713"/>
    </source>
</evidence>
<evidence type="ECO:0000313" key="2">
    <source>
        <dbReference type="EnsemblProtists" id="HpaP802112"/>
    </source>
</evidence>
<feature type="region of interest" description="Disordered" evidence="1">
    <location>
        <begin position="19"/>
        <end position="91"/>
    </location>
</feature>
<dbReference type="EMBL" id="JH597778">
    <property type="status" value="NOT_ANNOTATED_CDS"/>
    <property type="molecule type" value="Genomic_DNA"/>
</dbReference>
<organism evidence="2 3">
    <name type="scientific">Hyaloperonospora arabidopsidis (strain Emoy2)</name>
    <name type="common">Downy mildew agent</name>
    <name type="synonym">Peronospora arabidopsidis</name>
    <dbReference type="NCBI Taxonomy" id="559515"/>
    <lineage>
        <taxon>Eukaryota</taxon>
        <taxon>Sar</taxon>
        <taxon>Stramenopiles</taxon>
        <taxon>Oomycota</taxon>
        <taxon>Peronosporomycetes</taxon>
        <taxon>Peronosporales</taxon>
        <taxon>Peronosporaceae</taxon>
        <taxon>Hyaloperonospora</taxon>
    </lineage>
</organism>
<dbReference type="Proteomes" id="UP000011713">
    <property type="component" value="Unassembled WGS sequence"/>
</dbReference>
<evidence type="ECO:0000256" key="1">
    <source>
        <dbReference type="SAM" id="MobiDB-lite"/>
    </source>
</evidence>
<sequence length="91" mass="9896">MMRCDGGFGESSLDVTSSIFSSRSGCRGKSERSGHPDPCPARSDQSEVGADSSTVRVLVQQQKKHEKKKEKKQKKESTTTALPHTAANFLV</sequence>
<protein>
    <submittedName>
        <fullName evidence="2">Uncharacterized protein</fullName>
    </submittedName>
</protein>
<feature type="compositionally biased region" description="Basic residues" evidence="1">
    <location>
        <begin position="62"/>
        <end position="74"/>
    </location>
</feature>
<dbReference type="EnsemblProtists" id="HpaT802112">
    <property type="protein sequence ID" value="HpaP802112"/>
    <property type="gene ID" value="HpaG802112"/>
</dbReference>
<keyword evidence="3" id="KW-1185">Reference proteome</keyword>